<dbReference type="Proteomes" id="UP000823616">
    <property type="component" value="Unassembled WGS sequence"/>
</dbReference>
<dbReference type="InterPro" id="IPR036388">
    <property type="entry name" value="WH-like_DNA-bd_sf"/>
</dbReference>
<accession>A0A9D9HH98</accession>
<evidence type="ECO:0000256" key="5">
    <source>
        <dbReference type="ARBA" id="ARBA00023163"/>
    </source>
</evidence>
<comment type="similarity">
    <text evidence="6">Belongs to the transcriptional regulatory Rex family.</text>
</comment>
<reference evidence="9" key="1">
    <citation type="submission" date="2020-10" db="EMBL/GenBank/DDBJ databases">
        <authorList>
            <person name="Gilroy R."/>
        </authorList>
    </citation>
    <scope>NUCLEOTIDE SEQUENCE</scope>
    <source>
        <strain evidence="9">B3-4054</strain>
    </source>
</reference>
<dbReference type="GO" id="GO:0045892">
    <property type="term" value="P:negative regulation of DNA-templated transcription"/>
    <property type="evidence" value="ECO:0007669"/>
    <property type="project" value="InterPro"/>
</dbReference>
<dbReference type="Gene3D" id="1.10.10.10">
    <property type="entry name" value="Winged helix-like DNA-binding domain superfamily/Winged helix DNA-binding domain"/>
    <property type="match status" value="1"/>
</dbReference>
<keyword evidence="5 6" id="KW-0804">Transcription</keyword>
<keyword evidence="6" id="KW-0520">NAD</keyword>
<dbReference type="PANTHER" id="PTHR35786:SF1">
    <property type="entry name" value="REDOX-SENSING TRANSCRIPTIONAL REPRESSOR REX 1"/>
    <property type="match status" value="1"/>
</dbReference>
<keyword evidence="2 6" id="KW-0678">Repressor</keyword>
<evidence type="ECO:0000256" key="3">
    <source>
        <dbReference type="ARBA" id="ARBA00023015"/>
    </source>
</evidence>
<keyword evidence="3 6" id="KW-0805">Transcription regulation</keyword>
<evidence type="ECO:0000256" key="2">
    <source>
        <dbReference type="ARBA" id="ARBA00022491"/>
    </source>
</evidence>
<dbReference type="Gene3D" id="3.40.50.720">
    <property type="entry name" value="NAD(P)-binding Rossmann-like Domain"/>
    <property type="match status" value="1"/>
</dbReference>
<evidence type="ECO:0000313" key="9">
    <source>
        <dbReference type="EMBL" id="MBO8451049.1"/>
    </source>
</evidence>
<dbReference type="HAMAP" id="MF_01131">
    <property type="entry name" value="Rex"/>
    <property type="match status" value="1"/>
</dbReference>
<dbReference type="Pfam" id="PF02629">
    <property type="entry name" value="CoA_binding"/>
    <property type="match status" value="1"/>
</dbReference>
<keyword evidence="1 6" id="KW-0963">Cytoplasm</keyword>
<comment type="subunit">
    <text evidence="6">Homodimer.</text>
</comment>
<feature type="binding site" evidence="6">
    <location>
        <begin position="99"/>
        <end position="104"/>
    </location>
    <ligand>
        <name>NAD(+)</name>
        <dbReference type="ChEBI" id="CHEBI:57540"/>
    </ligand>
</feature>
<comment type="subcellular location">
    <subcellularLocation>
        <location evidence="6">Cytoplasm</location>
    </subcellularLocation>
</comment>
<reference evidence="9" key="2">
    <citation type="journal article" date="2021" name="PeerJ">
        <title>Extensive microbial diversity within the chicken gut microbiome revealed by metagenomics and culture.</title>
        <authorList>
            <person name="Gilroy R."/>
            <person name="Ravi A."/>
            <person name="Getino M."/>
            <person name="Pursley I."/>
            <person name="Horton D.L."/>
            <person name="Alikhan N.F."/>
            <person name="Baker D."/>
            <person name="Gharbi K."/>
            <person name="Hall N."/>
            <person name="Watson M."/>
            <person name="Adriaenssens E.M."/>
            <person name="Foster-Nyarko E."/>
            <person name="Jarju S."/>
            <person name="Secka A."/>
            <person name="Antonio M."/>
            <person name="Oren A."/>
            <person name="Chaudhuri R.R."/>
            <person name="La Ragione R."/>
            <person name="Hildebrand F."/>
            <person name="Pallen M.J."/>
        </authorList>
    </citation>
    <scope>NUCLEOTIDE SEQUENCE</scope>
    <source>
        <strain evidence="9">B3-4054</strain>
    </source>
</reference>
<dbReference type="PANTHER" id="PTHR35786">
    <property type="entry name" value="REDOX-SENSING TRANSCRIPTIONAL REPRESSOR REX"/>
    <property type="match status" value="1"/>
</dbReference>
<gene>
    <name evidence="6" type="primary">rex</name>
    <name evidence="9" type="ORF">IAA96_08100</name>
</gene>
<dbReference type="AlphaFoldDB" id="A0A9D9HH98"/>
<dbReference type="InterPro" id="IPR003781">
    <property type="entry name" value="CoA-bd"/>
</dbReference>
<proteinExistence type="inferred from homology"/>
<organism evidence="9 10">
    <name type="scientific">Candidatus Avitreponema avistercoris</name>
    <dbReference type="NCBI Taxonomy" id="2840705"/>
    <lineage>
        <taxon>Bacteria</taxon>
        <taxon>Pseudomonadati</taxon>
        <taxon>Spirochaetota</taxon>
        <taxon>Spirochaetia</taxon>
        <taxon>Spirochaetales</taxon>
        <taxon>Candidatus Avitreponema</taxon>
    </lineage>
</organism>
<dbReference type="InterPro" id="IPR022876">
    <property type="entry name" value="Tscrpt_rep_Rex"/>
</dbReference>
<evidence type="ECO:0000256" key="1">
    <source>
        <dbReference type="ARBA" id="ARBA00022490"/>
    </source>
</evidence>
<dbReference type="EMBL" id="JADIMS010000152">
    <property type="protein sequence ID" value="MBO8451049.1"/>
    <property type="molecule type" value="Genomic_DNA"/>
</dbReference>
<dbReference type="GO" id="GO:0003700">
    <property type="term" value="F:DNA-binding transcription factor activity"/>
    <property type="evidence" value="ECO:0007669"/>
    <property type="project" value="UniProtKB-UniRule"/>
</dbReference>
<comment type="function">
    <text evidence="6">Modulates transcription in response to changes in cellular NADH/NAD(+) redox state.</text>
</comment>
<dbReference type="GO" id="GO:0005737">
    <property type="term" value="C:cytoplasm"/>
    <property type="evidence" value="ECO:0007669"/>
    <property type="project" value="UniProtKB-SubCell"/>
</dbReference>
<evidence type="ECO:0000256" key="4">
    <source>
        <dbReference type="ARBA" id="ARBA00023125"/>
    </source>
</evidence>
<feature type="domain" description="Rex DNA-binding C-terminal" evidence="8">
    <location>
        <begin position="3"/>
        <end position="51"/>
    </location>
</feature>
<evidence type="ECO:0000256" key="6">
    <source>
        <dbReference type="HAMAP-Rule" id="MF_01131"/>
    </source>
</evidence>
<comment type="caution">
    <text evidence="6">Lacks conserved residue(s) required for the propagation of feature annotation.</text>
</comment>
<dbReference type="Pfam" id="PF06971">
    <property type="entry name" value="Put_DNA-bind_N"/>
    <property type="match status" value="1"/>
</dbReference>
<dbReference type="SUPFAM" id="SSF51735">
    <property type="entry name" value="NAD(P)-binding Rossmann-fold domains"/>
    <property type="match status" value="1"/>
</dbReference>
<dbReference type="GO" id="GO:0051775">
    <property type="term" value="P:response to redox state"/>
    <property type="evidence" value="ECO:0007669"/>
    <property type="project" value="InterPro"/>
</dbReference>
<dbReference type="GO" id="GO:0003677">
    <property type="term" value="F:DNA binding"/>
    <property type="evidence" value="ECO:0007669"/>
    <property type="project" value="UniProtKB-UniRule"/>
</dbReference>
<evidence type="ECO:0000259" key="7">
    <source>
        <dbReference type="Pfam" id="PF02629"/>
    </source>
</evidence>
<name>A0A9D9HH98_9SPIR</name>
<evidence type="ECO:0000313" key="10">
    <source>
        <dbReference type="Proteomes" id="UP000823616"/>
    </source>
</evidence>
<feature type="domain" description="CoA-binding" evidence="7">
    <location>
        <begin position="91"/>
        <end position="187"/>
    </location>
</feature>
<evidence type="ECO:0000259" key="8">
    <source>
        <dbReference type="Pfam" id="PF06971"/>
    </source>
</evidence>
<dbReference type="InterPro" id="IPR009718">
    <property type="entry name" value="Rex_DNA-bd_C_dom"/>
</dbReference>
<keyword evidence="4 6" id="KW-0238">DNA-binding</keyword>
<protein>
    <recommendedName>
        <fullName evidence="6">Redox-sensing transcriptional repressor Rex</fullName>
    </recommendedName>
</protein>
<dbReference type="InterPro" id="IPR036291">
    <property type="entry name" value="NAD(P)-bd_dom_sf"/>
</dbReference>
<sequence>MGISKPAAERLARLARLLEQRVEAGQTAPVPSSGLEQLTGWPSHTIRKDISQLGAEFLREEEASESFSTSSGYDPAALAACIRRVLSLEKEAWNCCVVGLGRLGSSFLDYGEFAGTPFRLRAGFDSNVNRIEILQSTFPLYPTFRMKEVIPRFDIRFALLCVPESCAQSSADKLFACGVRGIVNFTSAVLTVPPEAAVENVSVLDVLGALTARLSFNKTKSTEK</sequence>
<comment type="caution">
    <text evidence="9">The sequence shown here is derived from an EMBL/GenBank/DDBJ whole genome shotgun (WGS) entry which is preliminary data.</text>
</comment>